<dbReference type="SFLD" id="SFLDF00285">
    <property type="entry name" value="anaerobic_Ser-type_sulfatase-m"/>
    <property type="match status" value="1"/>
</dbReference>
<dbReference type="PROSITE" id="PS51918">
    <property type="entry name" value="RADICAL_SAM"/>
    <property type="match status" value="1"/>
</dbReference>
<keyword evidence="4" id="KW-0479">Metal-binding</keyword>
<evidence type="ECO:0000256" key="2">
    <source>
        <dbReference type="ARBA" id="ARBA00022485"/>
    </source>
</evidence>
<dbReference type="GO" id="GO:0016491">
    <property type="term" value="F:oxidoreductase activity"/>
    <property type="evidence" value="ECO:0007669"/>
    <property type="project" value="InterPro"/>
</dbReference>
<evidence type="ECO:0000256" key="1">
    <source>
        <dbReference type="ARBA" id="ARBA00001966"/>
    </source>
</evidence>
<dbReference type="EMBL" id="CP058215">
    <property type="protein sequence ID" value="QLC50750.1"/>
    <property type="molecule type" value="Genomic_DNA"/>
</dbReference>
<keyword evidence="5" id="KW-0408">Iron</keyword>
<dbReference type="InterPro" id="IPR023867">
    <property type="entry name" value="Sulphatase_maturase_rSAM"/>
</dbReference>
<dbReference type="RefSeq" id="WP_176965805.1">
    <property type="nucleotide sequence ID" value="NZ_CP058215.1"/>
</dbReference>
<dbReference type="SFLD" id="SFLDG01384">
    <property type="entry name" value="thioether_bond_formation_requi"/>
    <property type="match status" value="1"/>
</dbReference>
<dbReference type="InterPro" id="IPR013785">
    <property type="entry name" value="Aldolase_TIM"/>
</dbReference>
<proteinExistence type="inferred from homology"/>
<evidence type="ECO:0000256" key="6">
    <source>
        <dbReference type="ARBA" id="ARBA00023014"/>
    </source>
</evidence>
<dbReference type="SUPFAM" id="SSF102114">
    <property type="entry name" value="Radical SAM enzymes"/>
    <property type="match status" value="1"/>
</dbReference>
<dbReference type="Pfam" id="PF02810">
    <property type="entry name" value="SEC-C"/>
    <property type="match status" value="1"/>
</dbReference>
<dbReference type="AlphaFoldDB" id="A0A7D5J9V0"/>
<dbReference type="NCBIfam" id="TIGR04085">
    <property type="entry name" value="rSAM_more_4Fe4S"/>
    <property type="match status" value="1"/>
</dbReference>
<dbReference type="SFLD" id="SFLDG01067">
    <property type="entry name" value="SPASM/twitch_domain_containing"/>
    <property type="match status" value="1"/>
</dbReference>
<dbReference type="CDD" id="cd01335">
    <property type="entry name" value="Radical_SAM"/>
    <property type="match status" value="1"/>
</dbReference>
<dbReference type="GO" id="GO:0051539">
    <property type="term" value="F:4 iron, 4 sulfur cluster binding"/>
    <property type="evidence" value="ECO:0007669"/>
    <property type="project" value="UniProtKB-KW"/>
</dbReference>
<accession>A0A7D5J9V0</accession>
<dbReference type="OrthoDB" id="5620at2157"/>
<keyword evidence="3" id="KW-0949">S-adenosyl-L-methionine</keyword>
<keyword evidence="10" id="KW-1185">Reference proteome</keyword>
<dbReference type="Pfam" id="PF13186">
    <property type="entry name" value="SPASM"/>
    <property type="match status" value="1"/>
</dbReference>
<dbReference type="InterPro" id="IPR023885">
    <property type="entry name" value="4Fe4S-binding_SPASM_dom"/>
</dbReference>
<reference evidence="9 10" key="1">
    <citation type="submission" date="2020-06" db="EMBL/GenBank/DDBJ databases">
        <title>Methanolobus halotolerans sp. nov., isolated from a saline lake Tus in Siberia.</title>
        <authorList>
            <person name="Shen Y."/>
            <person name="Chen S.-C."/>
            <person name="Lai M.-C."/>
            <person name="Huang H.-H."/>
            <person name="Chiu H.-H."/>
            <person name="Tang S.-L."/>
            <person name="Rogozin D.Y."/>
            <person name="Degermendzhy A.G."/>
        </authorList>
    </citation>
    <scope>NUCLEOTIDE SEQUENCE [LARGE SCALE GENOMIC DNA]</scope>
    <source>
        <strain evidence="9 10">DSM 21339</strain>
    </source>
</reference>
<dbReference type="SFLD" id="SFLDS00029">
    <property type="entry name" value="Radical_SAM"/>
    <property type="match status" value="1"/>
</dbReference>
<dbReference type="InterPro" id="IPR058240">
    <property type="entry name" value="rSAM_sf"/>
</dbReference>
<dbReference type="CDD" id="cd21120">
    <property type="entry name" value="SPASM_anSME"/>
    <property type="match status" value="1"/>
</dbReference>
<dbReference type="GO" id="GO:0046872">
    <property type="term" value="F:metal ion binding"/>
    <property type="evidence" value="ECO:0007669"/>
    <property type="project" value="UniProtKB-KW"/>
</dbReference>
<evidence type="ECO:0000256" key="7">
    <source>
        <dbReference type="ARBA" id="ARBA00023601"/>
    </source>
</evidence>
<dbReference type="KEGG" id="mzi:HWN40_11170"/>
<feature type="domain" description="Radical SAM core" evidence="8">
    <location>
        <begin position="6"/>
        <end position="242"/>
    </location>
</feature>
<name>A0A7D5J9V0_9EURY</name>
<comment type="cofactor">
    <cofactor evidence="1">
        <name>[4Fe-4S] cluster</name>
        <dbReference type="ChEBI" id="CHEBI:49883"/>
    </cofactor>
</comment>
<sequence>MTNNHLPPRIHVLAKPTGAVCNLACKYCFFLSKETLYPGSDFRMSEEVLESYIRQLIEAHRSPQVTVAWQGGEPALMGIDFYRYAIELQEKYRRPGMKFENTMQTNGTLLNDEWCRFFRKNNFLIGISIDGPREMHDAYRVNRAAQGTFDSAMQGLRLLQKYGVEYNILTTINRANADHPLEVYRFLRDEAKTSWIQFIPIVERINSDGSTLCQKGDRVTDRSVRPEQLGNFLTSIFDEWVNNDVGKIFVQTFEAAARSWMGLPSSGMCVFDETCGMGVALEHNGDLYSCDHFVEPDYLLGNITNTELSRLVASEKQYSFGRNKNKLLPKKCRECDVYFACHGGCPKNRFLKIPDSERKLNYLCDGWKAFFHHIDRPMQTMVSLMQRGYPASEVMRILSREKIVQKKGFHKVGRNEPCPCGSGLKFKRCHGRKGSSPNVKISKEAIEFREAEPETYRQ</sequence>
<dbReference type="NCBIfam" id="TIGR03942">
    <property type="entry name" value="sulfatase_rSAM"/>
    <property type="match status" value="1"/>
</dbReference>
<organism evidence="9 10">
    <name type="scientific">Methanolobus zinderi</name>
    <dbReference type="NCBI Taxonomy" id="536044"/>
    <lineage>
        <taxon>Archaea</taxon>
        <taxon>Methanobacteriati</taxon>
        <taxon>Methanobacteriota</taxon>
        <taxon>Stenosarchaea group</taxon>
        <taxon>Methanomicrobia</taxon>
        <taxon>Methanosarcinales</taxon>
        <taxon>Methanosarcinaceae</taxon>
        <taxon>Methanolobus</taxon>
    </lineage>
</organism>
<dbReference type="InterPro" id="IPR004027">
    <property type="entry name" value="SEC_C_motif"/>
</dbReference>
<dbReference type="PANTHER" id="PTHR43273">
    <property type="entry name" value="ANAEROBIC SULFATASE-MATURATING ENZYME HOMOLOG ASLB-RELATED"/>
    <property type="match status" value="1"/>
</dbReference>
<dbReference type="InterPro" id="IPR047207">
    <property type="entry name" value="SPASM_anSME"/>
</dbReference>
<dbReference type="Gene3D" id="3.10.450.50">
    <property type="match status" value="1"/>
</dbReference>
<dbReference type="InterPro" id="IPR034491">
    <property type="entry name" value="Anaerob_Ser_sulfatase-maturase"/>
</dbReference>
<dbReference type="Gene3D" id="3.20.20.70">
    <property type="entry name" value="Aldolase class I"/>
    <property type="match status" value="1"/>
</dbReference>
<comment type="similarity">
    <text evidence="7">Belongs to the radical SAM superfamily. Anaerobic sulfatase-maturating enzyme family.</text>
</comment>
<protein>
    <submittedName>
        <fullName evidence="9">Anaerobic sulfatase maturase</fullName>
    </submittedName>
</protein>
<dbReference type="SFLD" id="SFLDG01386">
    <property type="entry name" value="main_SPASM_domain-containing"/>
    <property type="match status" value="1"/>
</dbReference>
<evidence type="ECO:0000256" key="5">
    <source>
        <dbReference type="ARBA" id="ARBA00023004"/>
    </source>
</evidence>
<keyword evidence="6" id="KW-0411">Iron-sulfur</keyword>
<evidence type="ECO:0000256" key="3">
    <source>
        <dbReference type="ARBA" id="ARBA00022691"/>
    </source>
</evidence>
<dbReference type="PANTHER" id="PTHR43273:SF3">
    <property type="entry name" value="ANAEROBIC SULFATASE-MATURATING ENZYME HOMOLOG ASLB-RELATED"/>
    <property type="match status" value="1"/>
</dbReference>
<dbReference type="SFLD" id="SFLDG01072">
    <property type="entry name" value="dehydrogenase_like"/>
    <property type="match status" value="1"/>
</dbReference>
<dbReference type="GeneID" id="55822243"/>
<dbReference type="InterPro" id="IPR007197">
    <property type="entry name" value="rSAM"/>
</dbReference>
<dbReference type="Pfam" id="PF04055">
    <property type="entry name" value="Radical_SAM"/>
    <property type="match status" value="1"/>
</dbReference>
<gene>
    <name evidence="9" type="ORF">HWN40_11170</name>
</gene>
<evidence type="ECO:0000313" key="10">
    <source>
        <dbReference type="Proteomes" id="UP000509594"/>
    </source>
</evidence>
<evidence type="ECO:0000313" key="9">
    <source>
        <dbReference type="EMBL" id="QLC50750.1"/>
    </source>
</evidence>
<dbReference type="Proteomes" id="UP000509594">
    <property type="component" value="Chromosome"/>
</dbReference>
<dbReference type="SUPFAM" id="SSF103642">
    <property type="entry name" value="Sec-C motif"/>
    <property type="match status" value="1"/>
</dbReference>
<keyword evidence="2" id="KW-0004">4Fe-4S</keyword>
<evidence type="ECO:0000256" key="4">
    <source>
        <dbReference type="ARBA" id="ARBA00022723"/>
    </source>
</evidence>
<evidence type="ECO:0000259" key="8">
    <source>
        <dbReference type="PROSITE" id="PS51918"/>
    </source>
</evidence>